<dbReference type="Pfam" id="PF00248">
    <property type="entry name" value="Aldo_ket_red"/>
    <property type="match status" value="1"/>
</dbReference>
<evidence type="ECO:0000313" key="3">
    <source>
        <dbReference type="EMBL" id="QAA94204.1"/>
    </source>
</evidence>
<dbReference type="InterPro" id="IPR050523">
    <property type="entry name" value="AKR_Detox_Biosynth"/>
</dbReference>
<dbReference type="Proteomes" id="UP000283474">
    <property type="component" value="Chromosome"/>
</dbReference>
<evidence type="ECO:0000256" key="1">
    <source>
        <dbReference type="ARBA" id="ARBA00023002"/>
    </source>
</evidence>
<evidence type="ECO:0000259" key="2">
    <source>
        <dbReference type="Pfam" id="PF00248"/>
    </source>
</evidence>
<dbReference type="InterPro" id="IPR036812">
    <property type="entry name" value="NAD(P)_OxRdtase_dom_sf"/>
</dbReference>
<dbReference type="SUPFAM" id="SSF51430">
    <property type="entry name" value="NAD(P)-linked oxidoreductase"/>
    <property type="match status" value="1"/>
</dbReference>
<feature type="domain" description="NADP-dependent oxidoreductase" evidence="2">
    <location>
        <begin position="21"/>
        <end position="320"/>
    </location>
</feature>
<sequence length="324" mass="35174">MNLRTNVGKRKLGRTDLQIAPLVFGCNVFGWTVDTDTSFNLLDRFIGAGLNAIDTADMYSTWVPGNQGGESETIIGQWLKADASRREKIVLITKVGAPLGPDRSGLSAKRIISAAEDSLRRLQTDHIDLYFSHYPDEQTPVEETLRAYETLIQQGKVRAIGASNHSTAQLREALAVAADAGLPRYDVLQPEYNLYDRAGFEDELRDMALNQNFGVISYYSLASGFLSGKYRSKGDLGKSVRGGGIEKYLDARGMRILAALDAVAKVHNAQPAEVALAWVMTREGVTAPIASATSVEQVDSLIRATQLVLTPADLALLENASANA</sequence>
<accession>A0A410GD68</accession>
<name>A0A410GD68_9BURK</name>
<dbReference type="InterPro" id="IPR023210">
    <property type="entry name" value="NADP_OxRdtase_dom"/>
</dbReference>
<dbReference type="GO" id="GO:0005829">
    <property type="term" value="C:cytosol"/>
    <property type="evidence" value="ECO:0007669"/>
    <property type="project" value="TreeGrafter"/>
</dbReference>
<dbReference type="PANTHER" id="PTHR43364:SF6">
    <property type="entry name" value="OXIDOREDUCTASE-RELATED"/>
    <property type="match status" value="1"/>
</dbReference>
<dbReference type="InterPro" id="IPR020471">
    <property type="entry name" value="AKR"/>
</dbReference>
<dbReference type="PANTHER" id="PTHR43364">
    <property type="entry name" value="NADH-SPECIFIC METHYLGLYOXAL REDUCTASE-RELATED"/>
    <property type="match status" value="1"/>
</dbReference>
<proteinExistence type="predicted"/>
<dbReference type="CDD" id="cd19081">
    <property type="entry name" value="AKR_AKR9C1"/>
    <property type="match status" value="1"/>
</dbReference>
<dbReference type="FunFam" id="3.20.20.100:FF:000004">
    <property type="entry name" value="Oxidoreductase, aldo/keto reductase"/>
    <property type="match status" value="1"/>
</dbReference>
<dbReference type="RefSeq" id="WP_128355209.1">
    <property type="nucleotide sequence ID" value="NZ_CP022987.1"/>
</dbReference>
<dbReference type="AlphaFoldDB" id="A0A410GD68"/>
<keyword evidence="4" id="KW-1185">Reference proteome</keyword>
<dbReference type="Gene3D" id="3.20.20.100">
    <property type="entry name" value="NADP-dependent oxidoreductase domain"/>
    <property type="match status" value="1"/>
</dbReference>
<protein>
    <submittedName>
        <fullName evidence="3">Alcohol dehydrogenase</fullName>
    </submittedName>
</protein>
<dbReference type="GO" id="GO:0016491">
    <property type="term" value="F:oxidoreductase activity"/>
    <property type="evidence" value="ECO:0007669"/>
    <property type="project" value="UniProtKB-KW"/>
</dbReference>
<dbReference type="EMBL" id="CP022987">
    <property type="protein sequence ID" value="QAA94204.1"/>
    <property type="molecule type" value="Genomic_DNA"/>
</dbReference>
<evidence type="ECO:0000313" key="4">
    <source>
        <dbReference type="Proteomes" id="UP000283474"/>
    </source>
</evidence>
<dbReference type="KEGG" id="pus:CKA81_10445"/>
<reference evidence="3 4" key="1">
    <citation type="submission" date="2017-08" db="EMBL/GenBank/DDBJ databases">
        <authorList>
            <person name="Park S.-J."/>
            <person name="Kim H."/>
        </authorList>
    </citation>
    <scope>NUCLEOTIDE SEQUENCE [LARGE SCALE GENOMIC DNA]</scope>
    <source>
        <strain evidence="4">ye3</strain>
    </source>
</reference>
<gene>
    <name evidence="3" type="ORF">CKA81_10445</name>
</gene>
<keyword evidence="1" id="KW-0560">Oxidoreductase</keyword>
<dbReference type="PRINTS" id="PR00069">
    <property type="entry name" value="ALDKETRDTASE"/>
</dbReference>
<organism evidence="3 4">
    <name type="scientific">Pollutimonas thiosulfatoxidans</name>
    <dbReference type="NCBI Taxonomy" id="2028345"/>
    <lineage>
        <taxon>Bacteria</taxon>
        <taxon>Pseudomonadati</taxon>
        <taxon>Pseudomonadota</taxon>
        <taxon>Betaproteobacteria</taxon>
        <taxon>Burkholderiales</taxon>
        <taxon>Alcaligenaceae</taxon>
        <taxon>Pollutimonas</taxon>
    </lineage>
</organism>
<dbReference type="OrthoDB" id="5488419at2"/>